<protein>
    <submittedName>
        <fullName evidence="1">Uncharacterized protein</fullName>
    </submittedName>
</protein>
<gene>
    <name evidence="1" type="ORF">AYI68_g871</name>
</gene>
<dbReference type="Proteomes" id="UP000187455">
    <property type="component" value="Unassembled WGS sequence"/>
</dbReference>
<keyword evidence="2" id="KW-1185">Reference proteome</keyword>
<dbReference type="STRING" id="133383.A0A1R0H6V9"/>
<evidence type="ECO:0000313" key="2">
    <source>
        <dbReference type="Proteomes" id="UP000187455"/>
    </source>
</evidence>
<accession>A0A1R0H6V9</accession>
<organism evidence="1 2">
    <name type="scientific">Smittium mucronatum</name>
    <dbReference type="NCBI Taxonomy" id="133383"/>
    <lineage>
        <taxon>Eukaryota</taxon>
        <taxon>Fungi</taxon>
        <taxon>Fungi incertae sedis</taxon>
        <taxon>Zoopagomycota</taxon>
        <taxon>Kickxellomycotina</taxon>
        <taxon>Harpellomycetes</taxon>
        <taxon>Harpellales</taxon>
        <taxon>Legeriomycetaceae</taxon>
        <taxon>Smittium</taxon>
    </lineage>
</organism>
<comment type="caution">
    <text evidence="1">The sequence shown here is derived from an EMBL/GenBank/DDBJ whole genome shotgun (WGS) entry which is preliminary data.</text>
</comment>
<proteinExistence type="predicted"/>
<dbReference type="AlphaFoldDB" id="A0A1R0H6V9"/>
<evidence type="ECO:0000313" key="1">
    <source>
        <dbReference type="EMBL" id="OLY84952.1"/>
    </source>
</evidence>
<dbReference type="EMBL" id="LSSL01000293">
    <property type="protein sequence ID" value="OLY84952.1"/>
    <property type="molecule type" value="Genomic_DNA"/>
</dbReference>
<name>A0A1R0H6V9_9FUNG</name>
<sequence>MRQLSYFVESSFVDEALVQATLINTFLTDDVLKSQILSSIDYTSICEDLILLVSKLAPAGNISPKSLKLPVLDSSKMEAYGRNLSVNDTHSLAASGLVSEILFKIFPLTSYQFKVDYQLSIARLSIGWVHEAAENHSKNDDSWFYIENACKLFITFFKMIGSDLPLSDPIRPLADRFFSTTRPIVINLAKNSKYDNMESIHSTFVDVCILGLRLGFNSIEDSILRDLDMFGPSSNKSKSIYNQYFRLLRLLGGLSKKENSELYTLKFKKIMFNQENGEETPLILINHVSEYCLNVKNSLPELYSNFVDAKTLFDSRISVSSTSFYDLHKLEAFDKSFKRWFISIWVLVEVFEMFIQQVSGEHENVIEELSSLTEKTKIFDYVIAPISIILGCSDSHSVLKLFSYLDLNLQYVFEHGRTTKDLDVVNKLHVMALSQILFRILSLFPSQTRSYISDSRNEPSVKISQFYGSKSNQTSLKMGSLASQTSLNDLAIFISKYLSVHLVAKEMLFLNPEELQETFQKSKAVFANSSYSPESLGSDHQKTLSYECDILVEPSLWPQNVNSNQSEVLSLIKRLESHQQTNTSLDINVKVSGPLVNFVKNELASGANNSTVRSGLNVLSANLNQKGISSLNGSVLGNVDIRFDAGEYSVLVSLGITHSYPLFVNETNQYPLSISIEQGKHTVIFNEHGLYTRTGL</sequence>
<reference evidence="1 2" key="1">
    <citation type="journal article" date="2016" name="Mol. Biol. Evol.">
        <title>Genome-Wide Survey of Gut Fungi (Harpellales) Reveals the First Horizontally Transferred Ubiquitin Gene from a Mosquito Host.</title>
        <authorList>
            <person name="Wang Y."/>
            <person name="White M.M."/>
            <person name="Kvist S."/>
            <person name="Moncalvo J.M."/>
        </authorList>
    </citation>
    <scope>NUCLEOTIDE SEQUENCE [LARGE SCALE GENOMIC DNA]</scope>
    <source>
        <strain evidence="1 2">ALG-7-W6</strain>
    </source>
</reference>